<dbReference type="PANTHER" id="PTHR10337:SF11">
    <property type="entry name" value="DSHC PROTEIN"/>
    <property type="match status" value="1"/>
</dbReference>
<dbReference type="InterPro" id="IPR006019">
    <property type="entry name" value="PID_Shc-like"/>
</dbReference>
<dbReference type="PRINTS" id="PR00401">
    <property type="entry name" value="SH2DOMAIN"/>
</dbReference>
<dbReference type="Pfam" id="PF00017">
    <property type="entry name" value="SH2"/>
    <property type="match status" value="1"/>
</dbReference>
<dbReference type="InterPro" id="IPR000980">
    <property type="entry name" value="SH2"/>
</dbReference>
<accession>A0A0M4N2E0</accession>
<dbReference type="GO" id="GO:0005886">
    <property type="term" value="C:plasma membrane"/>
    <property type="evidence" value="ECO:0007669"/>
    <property type="project" value="TreeGrafter"/>
</dbReference>
<dbReference type="PROSITE" id="PS50001">
    <property type="entry name" value="SH2"/>
    <property type="match status" value="1"/>
</dbReference>
<dbReference type="SMART" id="SM00462">
    <property type="entry name" value="PTB"/>
    <property type="match status" value="1"/>
</dbReference>
<dbReference type="GO" id="GO:0007169">
    <property type="term" value="P:cell surface receptor protein tyrosine kinase signaling pathway"/>
    <property type="evidence" value="ECO:0007669"/>
    <property type="project" value="TreeGrafter"/>
</dbReference>
<proteinExistence type="evidence at transcript level"/>
<dbReference type="SUPFAM" id="SSF50729">
    <property type="entry name" value="PH domain-like"/>
    <property type="match status" value="1"/>
</dbReference>
<dbReference type="PROSITE" id="PS01179">
    <property type="entry name" value="PID"/>
    <property type="match status" value="1"/>
</dbReference>
<organism evidence="5">
    <name type="scientific">Leptinotarsa decemlineata</name>
    <name type="common">Colorado potato beetle</name>
    <name type="synonym">Doryphora decemlineata</name>
    <dbReference type="NCBI Taxonomy" id="7539"/>
    <lineage>
        <taxon>Eukaryota</taxon>
        <taxon>Metazoa</taxon>
        <taxon>Ecdysozoa</taxon>
        <taxon>Arthropoda</taxon>
        <taxon>Hexapoda</taxon>
        <taxon>Insecta</taxon>
        <taxon>Pterygota</taxon>
        <taxon>Neoptera</taxon>
        <taxon>Endopterygota</taxon>
        <taxon>Coleoptera</taxon>
        <taxon>Polyphaga</taxon>
        <taxon>Cucujiformia</taxon>
        <taxon>Chrysomeloidea</taxon>
        <taxon>Chrysomelidae</taxon>
        <taxon>Chrysomelinae</taxon>
        <taxon>Doryphorini</taxon>
        <taxon>Leptinotarsa</taxon>
    </lineage>
</organism>
<reference evidence="5" key="1">
    <citation type="submission" date="2015-03" db="EMBL/GenBank/DDBJ databases">
        <title>Insulin signal pathway.</title>
        <authorList>
            <person name="Fu K."/>
        </authorList>
    </citation>
    <scope>NUCLEOTIDE SEQUENCE</scope>
</reference>
<dbReference type="GO" id="GO:0035556">
    <property type="term" value="P:intracellular signal transduction"/>
    <property type="evidence" value="ECO:0007669"/>
    <property type="project" value="InterPro"/>
</dbReference>
<feature type="domain" description="SH2" evidence="4">
    <location>
        <begin position="304"/>
        <end position="397"/>
    </location>
</feature>
<protein>
    <submittedName>
        <fullName evidence="5">SHC</fullName>
    </submittedName>
</protein>
<name>A0A0M4N2E0_LEPDE</name>
<dbReference type="Gene3D" id="3.30.505.10">
    <property type="entry name" value="SH2 domain"/>
    <property type="match status" value="1"/>
</dbReference>
<dbReference type="InterPro" id="IPR011993">
    <property type="entry name" value="PH-like_dom_sf"/>
</dbReference>
<dbReference type="FunFam" id="2.30.29.30:FF:000377">
    <property type="entry name" value="Shc transforming protein"/>
    <property type="match status" value="1"/>
</dbReference>
<dbReference type="Gene3D" id="2.30.29.30">
    <property type="entry name" value="Pleckstrin-homology domain (PH domain)/Phosphotyrosine-binding domain (PTB)"/>
    <property type="match status" value="1"/>
</dbReference>
<dbReference type="InterPro" id="IPR036860">
    <property type="entry name" value="SH2_dom_sf"/>
</dbReference>
<dbReference type="Pfam" id="PF00640">
    <property type="entry name" value="PID"/>
    <property type="match status" value="1"/>
</dbReference>
<dbReference type="SMART" id="SM00252">
    <property type="entry name" value="SH2"/>
    <property type="match status" value="1"/>
</dbReference>
<dbReference type="SUPFAM" id="SSF55550">
    <property type="entry name" value="SH2 domain"/>
    <property type="match status" value="1"/>
</dbReference>
<dbReference type="KEGG" id="ldc:111504636"/>
<dbReference type="CDD" id="cd09925">
    <property type="entry name" value="SH2_SHC"/>
    <property type="match status" value="1"/>
</dbReference>
<dbReference type="EMBL" id="KR075865">
    <property type="protein sequence ID" value="ALE20584.1"/>
    <property type="molecule type" value="mRNA"/>
</dbReference>
<dbReference type="InterPro" id="IPR035676">
    <property type="entry name" value="SHC_SH2"/>
</dbReference>
<evidence type="ECO:0000256" key="2">
    <source>
        <dbReference type="PROSITE-ProRule" id="PRU00191"/>
    </source>
</evidence>
<feature type="domain" description="PID" evidence="3">
    <location>
        <begin position="23"/>
        <end position="183"/>
    </location>
</feature>
<dbReference type="GO" id="GO:0030971">
    <property type="term" value="F:receptor tyrosine kinase binding"/>
    <property type="evidence" value="ECO:0007669"/>
    <property type="project" value="TreeGrafter"/>
</dbReference>
<dbReference type="PRINTS" id="PR00629">
    <property type="entry name" value="SHCPIDOMAIN"/>
</dbReference>
<evidence type="ECO:0000259" key="3">
    <source>
        <dbReference type="PROSITE" id="PS01179"/>
    </source>
</evidence>
<dbReference type="OrthoDB" id="9938362at2759"/>
<sequence length="401" mass="44548">MSAFNVKPINGWIHSDKLMAKQGATYAVRYVGCLEVKVSMKILDFKTRSNVAKECINRVCEHSRFRNLDKKRKVDKKVLKSIADIPNLKFSGTHANLNVSSINLSLISLDTNHIIASHDMPNISFASGGDTDTMDFVGYIAKDVNELRACYVLECIGGLAKDVISTIGQAFELRFQQFTSKSPVALGTALGHSSFSQGGDADKDYYNDLPGKVPPDVCEPPPVPPLPSLVPPFTTLPPVQTSNLIDLSTDIMPHDVPHHDYVNGSVVMPRERDVFDMQPFTHHSTAMYSKNDGDPIAQLESEVWFHGQISRAEAESLLQKDGDFLVRESTNTMERQFVLSGMQDNNKKHLLLIDPEGVVRTKNRTFNSVSHLIQFHYENSLPIIVSAESALVLRNKIPRAS</sequence>
<keyword evidence="1 2" id="KW-0727">SH2 domain</keyword>
<dbReference type="PANTHER" id="PTHR10337">
    <property type="entry name" value="SHC TRANSFORMING PROTEIN"/>
    <property type="match status" value="1"/>
</dbReference>
<dbReference type="InterPro" id="IPR051235">
    <property type="entry name" value="CEP152/SHC-Transforming"/>
</dbReference>
<dbReference type="AlphaFoldDB" id="A0A0M4N2E0"/>
<evidence type="ECO:0000259" key="4">
    <source>
        <dbReference type="PROSITE" id="PS50001"/>
    </source>
</evidence>
<dbReference type="InterPro" id="IPR006020">
    <property type="entry name" value="PTB/PI_dom"/>
</dbReference>
<dbReference type="CDD" id="cd01209">
    <property type="entry name" value="PTB_Shc"/>
    <property type="match status" value="1"/>
</dbReference>
<evidence type="ECO:0000256" key="1">
    <source>
        <dbReference type="ARBA" id="ARBA00022999"/>
    </source>
</evidence>
<evidence type="ECO:0000313" key="5">
    <source>
        <dbReference type="EMBL" id="ALE20584.1"/>
    </source>
</evidence>